<dbReference type="SUPFAM" id="SSF56529">
    <property type="entry name" value="FAH"/>
    <property type="match status" value="1"/>
</dbReference>
<evidence type="ECO:0000256" key="1">
    <source>
        <dbReference type="ARBA" id="ARBA00010211"/>
    </source>
</evidence>
<dbReference type="Pfam" id="PF01557">
    <property type="entry name" value="FAA_hydrolase"/>
    <property type="match status" value="1"/>
</dbReference>
<dbReference type="FunFam" id="3.90.850.10:FF:000002">
    <property type="entry name" value="2-hydroxyhepta-2,4-diene-1,7-dioate isomerase"/>
    <property type="match status" value="1"/>
</dbReference>
<dbReference type="InterPro" id="IPR051121">
    <property type="entry name" value="FAH"/>
</dbReference>
<dbReference type="Proteomes" id="UP000265692">
    <property type="component" value="Unassembled WGS sequence"/>
</dbReference>
<gene>
    <name evidence="4" type="ORF">D1B33_17030</name>
</gene>
<evidence type="ECO:0000313" key="4">
    <source>
        <dbReference type="EMBL" id="RHW32047.1"/>
    </source>
</evidence>
<dbReference type="GO" id="GO:0019752">
    <property type="term" value="P:carboxylic acid metabolic process"/>
    <property type="evidence" value="ECO:0007669"/>
    <property type="project" value="UniProtKB-ARBA"/>
</dbReference>
<reference evidence="4 5" key="1">
    <citation type="submission" date="2018-08" db="EMBL/GenBank/DDBJ databases">
        <title>Lysinibacillus sp. YLB-03 draft genome sequence.</title>
        <authorList>
            <person name="Yu L."/>
        </authorList>
    </citation>
    <scope>NUCLEOTIDE SEQUENCE [LARGE SCALE GENOMIC DNA]</scope>
    <source>
        <strain evidence="4 5">YLB-03</strain>
    </source>
</reference>
<dbReference type="GO" id="GO:0016853">
    <property type="term" value="F:isomerase activity"/>
    <property type="evidence" value="ECO:0007669"/>
    <property type="project" value="UniProtKB-ARBA"/>
</dbReference>
<dbReference type="EMBL" id="QWEI01000014">
    <property type="protein sequence ID" value="RHW32047.1"/>
    <property type="molecule type" value="Genomic_DNA"/>
</dbReference>
<dbReference type="GO" id="GO:0046872">
    <property type="term" value="F:metal ion binding"/>
    <property type="evidence" value="ECO:0007669"/>
    <property type="project" value="UniProtKB-KW"/>
</dbReference>
<evidence type="ECO:0000259" key="3">
    <source>
        <dbReference type="Pfam" id="PF01557"/>
    </source>
</evidence>
<keyword evidence="5" id="KW-1185">Reference proteome</keyword>
<dbReference type="OrthoDB" id="9805307at2"/>
<dbReference type="InterPro" id="IPR011234">
    <property type="entry name" value="Fumarylacetoacetase-like_C"/>
</dbReference>
<dbReference type="PANTHER" id="PTHR42796:SF4">
    <property type="entry name" value="FUMARYLACETOACETATE HYDROLASE DOMAIN-CONTAINING PROTEIN 2A"/>
    <property type="match status" value="1"/>
</dbReference>
<comment type="similarity">
    <text evidence="1">Belongs to the FAH family.</text>
</comment>
<dbReference type="GO" id="GO:0016787">
    <property type="term" value="F:hydrolase activity"/>
    <property type="evidence" value="ECO:0007669"/>
    <property type="project" value="UniProtKB-KW"/>
</dbReference>
<feature type="domain" description="Fumarylacetoacetase-like C-terminal" evidence="3">
    <location>
        <begin position="81"/>
        <end position="286"/>
    </location>
</feature>
<dbReference type="PANTHER" id="PTHR42796">
    <property type="entry name" value="FUMARYLACETOACETATE HYDROLASE DOMAIN-CONTAINING PROTEIN 2A-RELATED"/>
    <property type="match status" value="1"/>
</dbReference>
<dbReference type="AlphaFoldDB" id="A0A396S6J8"/>
<accession>A0A396S6J8</accession>
<dbReference type="InterPro" id="IPR036663">
    <property type="entry name" value="Fumarylacetoacetase_C_sf"/>
</dbReference>
<protein>
    <submittedName>
        <fullName evidence="4">FAA hydrolase family protein</fullName>
    </submittedName>
</protein>
<comment type="caution">
    <text evidence="4">The sequence shown here is derived from an EMBL/GenBank/DDBJ whole genome shotgun (WGS) entry which is preliminary data.</text>
</comment>
<organism evidence="4 5">
    <name type="scientific">Ureibacillus yapensis</name>
    <dbReference type="NCBI Taxonomy" id="2304605"/>
    <lineage>
        <taxon>Bacteria</taxon>
        <taxon>Bacillati</taxon>
        <taxon>Bacillota</taxon>
        <taxon>Bacilli</taxon>
        <taxon>Bacillales</taxon>
        <taxon>Caryophanaceae</taxon>
        <taxon>Ureibacillus</taxon>
    </lineage>
</organism>
<proteinExistence type="inferred from homology"/>
<sequence>MKFVNFKVADQIRLGIKTEKGIIDVNGAAAANSLEVPTTIEQVIAEGEKAFLQLAELAEKEVSYIPENEIEYAPCITQPEKIVCVGLNYAEHADESNMSIPALPVLFSKFNNALAAHNQTIPLPKVAEKFDYEAELVLVIGKEAKNVSKEEALSYVFGYAVGNDLSARDLQFLDGGQWLLGKSLDNFAPIGPELVTADEIDISNLAIQCRVNGEVRQSSNTRHMIFDCATIVSYVSKHVTLKPGDIIFTGTPDGVILGYPEEKQNWLKPGDRVEVTIENLGSLVNVLE</sequence>
<evidence type="ECO:0000256" key="2">
    <source>
        <dbReference type="ARBA" id="ARBA00022723"/>
    </source>
</evidence>
<keyword evidence="4" id="KW-0378">Hydrolase</keyword>
<keyword evidence="2" id="KW-0479">Metal-binding</keyword>
<evidence type="ECO:0000313" key="5">
    <source>
        <dbReference type="Proteomes" id="UP000265692"/>
    </source>
</evidence>
<dbReference type="RefSeq" id="WP_118877615.1">
    <property type="nucleotide sequence ID" value="NZ_QWEI01000014.1"/>
</dbReference>
<name>A0A396S6J8_9BACL</name>
<dbReference type="Gene3D" id="3.90.850.10">
    <property type="entry name" value="Fumarylacetoacetase-like, C-terminal domain"/>
    <property type="match status" value="1"/>
</dbReference>